<dbReference type="SMART" id="SM00637">
    <property type="entry name" value="CBD_II"/>
    <property type="match status" value="1"/>
</dbReference>
<evidence type="ECO:0000313" key="4">
    <source>
        <dbReference type="Proteomes" id="UP001432011"/>
    </source>
</evidence>
<dbReference type="InterPro" id="IPR001919">
    <property type="entry name" value="CBD2"/>
</dbReference>
<sequence length="333" mass="32801">MRRLALVSGLSVLLAVGVTAGGARLLAGRTSLALDQPTTACPTSENCAADGGPYGAGSGQSLDATPASGDPAGNGQDQQGKKDSGASGSGQEDTAQKDTAQEDAAQNDAGEGTPAAPRATPVATATSKGRDHDHTSARTRASSTAAPRASAHPTGQVDDAPAAVTADPDDTTGAGSTDGATPGETPLNDSGSGEDAGDADDSADESDADANRRTGAHPVRTTSALVAGGPAVRVGFTVTNRHAGGYTARLAVRNEGPDLPAWTIRLAVGGRVTSVEGAGWRQQGDTLTLTSQAALDQGGTLTLTIHAEGASAAPADCVLSEGRCEVTGASQRG</sequence>
<proteinExistence type="predicted"/>
<feature type="compositionally biased region" description="Acidic residues" evidence="1">
    <location>
        <begin position="195"/>
        <end position="208"/>
    </location>
</feature>
<reference evidence="3" key="1">
    <citation type="submission" date="2022-10" db="EMBL/GenBank/DDBJ databases">
        <title>The complete genomes of actinobacterial strains from the NBC collection.</title>
        <authorList>
            <person name="Joergensen T.S."/>
            <person name="Alvarez Arevalo M."/>
            <person name="Sterndorff E.B."/>
            <person name="Faurdal D."/>
            <person name="Vuksanovic O."/>
            <person name="Mourched A.-S."/>
            <person name="Charusanti P."/>
            <person name="Shaw S."/>
            <person name="Blin K."/>
            <person name="Weber T."/>
        </authorList>
    </citation>
    <scope>NUCLEOTIDE SEQUENCE</scope>
    <source>
        <strain evidence="3">NBC_00254</strain>
    </source>
</reference>
<keyword evidence="4" id="KW-1185">Reference proteome</keyword>
<feature type="domain" description="CBM2" evidence="2">
    <location>
        <begin position="232"/>
        <end position="324"/>
    </location>
</feature>
<gene>
    <name evidence="3" type="ORF">OG913_36175</name>
</gene>
<feature type="region of interest" description="Disordered" evidence="1">
    <location>
        <begin position="50"/>
        <end position="224"/>
    </location>
</feature>
<organism evidence="3 4">
    <name type="scientific">Microbispora hainanensis</name>
    <dbReference type="NCBI Taxonomy" id="568844"/>
    <lineage>
        <taxon>Bacteria</taxon>
        <taxon>Bacillati</taxon>
        <taxon>Actinomycetota</taxon>
        <taxon>Actinomycetes</taxon>
        <taxon>Streptosporangiales</taxon>
        <taxon>Streptosporangiaceae</taxon>
        <taxon>Microbispora</taxon>
    </lineage>
</organism>
<evidence type="ECO:0000256" key="1">
    <source>
        <dbReference type="SAM" id="MobiDB-lite"/>
    </source>
</evidence>
<dbReference type="RefSeq" id="WP_142646054.1">
    <property type="nucleotide sequence ID" value="NZ_CP108085.1"/>
</dbReference>
<feature type="compositionally biased region" description="Low complexity" evidence="1">
    <location>
        <begin position="113"/>
        <end position="126"/>
    </location>
</feature>
<protein>
    <submittedName>
        <fullName evidence="3">Cellulose binding domain-containing protein</fullName>
    </submittedName>
</protein>
<dbReference type="InterPro" id="IPR008965">
    <property type="entry name" value="CBM2/CBM3_carb-bd_dom_sf"/>
</dbReference>
<feature type="compositionally biased region" description="Low complexity" evidence="1">
    <location>
        <begin position="138"/>
        <end position="193"/>
    </location>
</feature>
<name>A0ABZ1SQJ7_9ACTN</name>
<dbReference type="InterPro" id="IPR012291">
    <property type="entry name" value="CBM2_carb-bd_dom_sf"/>
</dbReference>
<accession>A0ABZ1SQJ7</accession>
<dbReference type="Gene3D" id="2.60.40.290">
    <property type="match status" value="1"/>
</dbReference>
<evidence type="ECO:0000259" key="2">
    <source>
        <dbReference type="SMART" id="SM00637"/>
    </source>
</evidence>
<dbReference type="EMBL" id="CP108085">
    <property type="protein sequence ID" value="WUP74739.1"/>
    <property type="molecule type" value="Genomic_DNA"/>
</dbReference>
<dbReference type="Proteomes" id="UP001432011">
    <property type="component" value="Chromosome"/>
</dbReference>
<evidence type="ECO:0000313" key="3">
    <source>
        <dbReference type="EMBL" id="WUP74739.1"/>
    </source>
</evidence>
<dbReference type="SUPFAM" id="SSF49384">
    <property type="entry name" value="Carbohydrate-binding domain"/>
    <property type="match status" value="1"/>
</dbReference>